<dbReference type="AlphaFoldDB" id="A0A8S0PHQ7"/>
<feature type="domain" description="Nucleic acid binding NABP" evidence="1">
    <location>
        <begin position="277"/>
        <end position="376"/>
    </location>
</feature>
<organism evidence="2 3">
    <name type="scientific">Olea europaea subsp. europaea</name>
    <dbReference type="NCBI Taxonomy" id="158383"/>
    <lineage>
        <taxon>Eukaryota</taxon>
        <taxon>Viridiplantae</taxon>
        <taxon>Streptophyta</taxon>
        <taxon>Embryophyta</taxon>
        <taxon>Tracheophyta</taxon>
        <taxon>Spermatophyta</taxon>
        <taxon>Magnoliopsida</taxon>
        <taxon>eudicotyledons</taxon>
        <taxon>Gunneridae</taxon>
        <taxon>Pentapetalae</taxon>
        <taxon>asterids</taxon>
        <taxon>lamiids</taxon>
        <taxon>Lamiales</taxon>
        <taxon>Oleaceae</taxon>
        <taxon>Oleeae</taxon>
        <taxon>Olea</taxon>
    </lineage>
</organism>
<dbReference type="Gramene" id="OE9A042007T1">
    <property type="protein sequence ID" value="OE9A042007C1"/>
    <property type="gene ID" value="OE9A042007"/>
</dbReference>
<feature type="domain" description="Nucleic acid binding NABP" evidence="1">
    <location>
        <begin position="381"/>
        <end position="480"/>
    </location>
</feature>
<evidence type="ECO:0000313" key="2">
    <source>
        <dbReference type="EMBL" id="CAA2950923.1"/>
    </source>
</evidence>
<dbReference type="OrthoDB" id="1730898at2759"/>
<dbReference type="Pfam" id="PF07990">
    <property type="entry name" value="NABP"/>
    <property type="match status" value="2"/>
</dbReference>
<dbReference type="EMBL" id="CACTIH010000077">
    <property type="protein sequence ID" value="CAA2950923.1"/>
    <property type="molecule type" value="Genomic_DNA"/>
</dbReference>
<gene>
    <name evidence="2" type="ORF">OLEA9_A042007</name>
</gene>
<name>A0A8S0PHQ7_OLEEU</name>
<dbReference type="InterPro" id="IPR012940">
    <property type="entry name" value="NABP"/>
</dbReference>
<dbReference type="Proteomes" id="UP000594638">
    <property type="component" value="Unassembled WGS sequence"/>
</dbReference>
<sequence>MVTDSYSNMISEMGIRSTGRGSSNNYSEELATLLRENSAQLDSSNQELSLLRSGSAPPTVEGSLSTGLFSIGGGLEEELRSDPSYISYYYQNAKLNPRLPHPLLSKEDWQFAQRLQGAVGEGGGSEVWDRRRVSRDGFGGGESLFSMQPELGVGKGESKLEVAQQKDCSGDGLIGFPGLGLVSKQKRIGGIIQDDTSNTLSVCRPPSCPASHAFENDESSESHAANHHEIESLDAFYSGKNDKSLQSIKPLAPHTYASSLATSLSRTATSDPQLIARAPILPIPPVEGEMMSSVDKTNVNISMSCDVFSPNISHSADLVTALSGISLSASSMVDEGKHPTSQIHHEIDARQTLFHSRSDRSAIKNSPYLNMSEMMQYYNLAISSENLLSKGSSMPTLNSGGSPSSQYLSNGLNSSLSNNSSCGFSINPSSPSMLGNQLGGGNFPYLVENITTGTVIGSAINSRAMEGGLSLGPNLYATAESG</sequence>
<accession>A0A8S0PHQ7</accession>
<reference evidence="2 3" key="1">
    <citation type="submission" date="2019-12" db="EMBL/GenBank/DDBJ databases">
        <authorList>
            <person name="Alioto T."/>
            <person name="Alioto T."/>
            <person name="Gomez Garrido J."/>
        </authorList>
    </citation>
    <scope>NUCLEOTIDE SEQUENCE [LARGE SCALE GENOMIC DNA]</scope>
</reference>
<keyword evidence="3" id="KW-1185">Reference proteome</keyword>
<proteinExistence type="predicted"/>
<evidence type="ECO:0000313" key="3">
    <source>
        <dbReference type="Proteomes" id="UP000594638"/>
    </source>
</evidence>
<evidence type="ECO:0000259" key="1">
    <source>
        <dbReference type="Pfam" id="PF07990"/>
    </source>
</evidence>
<protein>
    <recommendedName>
        <fullName evidence="1">Nucleic acid binding NABP domain-containing protein</fullName>
    </recommendedName>
</protein>
<comment type="caution">
    <text evidence="2">The sequence shown here is derived from an EMBL/GenBank/DDBJ whole genome shotgun (WGS) entry which is preliminary data.</text>
</comment>